<dbReference type="Proteomes" id="UP000006967">
    <property type="component" value="Unassembled WGS sequence"/>
</dbReference>
<gene>
    <name evidence="1" type="ORF">IK5_05912</name>
</gene>
<reference evidence="1 2" key="1">
    <citation type="submission" date="2012-04" db="EMBL/GenBank/DDBJ databases">
        <title>The Genome Sequence of Bacillus cereus VD154.</title>
        <authorList>
            <consortium name="The Broad Institute Genome Sequencing Platform"/>
            <consortium name="The Broad Institute Genome Sequencing Center for Infectious Disease"/>
            <person name="Feldgarden M."/>
            <person name="Van der Auwera G.A."/>
            <person name="Mahillon J."/>
            <person name="Duprez V."/>
            <person name="Timmery S."/>
            <person name="Mattelet C."/>
            <person name="Dierick K."/>
            <person name="Sun M."/>
            <person name="Yu Z."/>
            <person name="Zhu L."/>
            <person name="Hu X."/>
            <person name="Shank E.B."/>
            <person name="Swiecicka I."/>
            <person name="Hansen B.M."/>
            <person name="Andrup L."/>
            <person name="Young S.K."/>
            <person name="Zeng Q."/>
            <person name="Gargeya S."/>
            <person name="Fitzgerald M."/>
            <person name="Haas B."/>
            <person name="Abouelleil A."/>
            <person name="Alvarado L."/>
            <person name="Arachchi H.M."/>
            <person name="Berlin A."/>
            <person name="Chapman S.B."/>
            <person name="Goldberg J."/>
            <person name="Griggs A."/>
            <person name="Gujja S."/>
            <person name="Hansen M."/>
            <person name="Howarth C."/>
            <person name="Imamovic A."/>
            <person name="Larimer J."/>
            <person name="McCowen C."/>
            <person name="Montmayeur A."/>
            <person name="Murphy C."/>
            <person name="Neiman D."/>
            <person name="Pearson M."/>
            <person name="Priest M."/>
            <person name="Roberts A."/>
            <person name="Saif S."/>
            <person name="Shea T."/>
            <person name="Sisk P."/>
            <person name="Sykes S."/>
            <person name="Wortman J."/>
            <person name="Nusbaum C."/>
            <person name="Birren B."/>
        </authorList>
    </citation>
    <scope>NUCLEOTIDE SEQUENCE [LARGE SCALE GENOMIC DNA]</scope>
    <source>
        <strain evidence="1 2">VD154</strain>
    </source>
</reference>
<sequence>MRKKSKVIQPTNNSMSIHPIHSILNNNISSKTSMPIGYIKKSNCGCRKRG</sequence>
<accession>A0A9W5KR80</accession>
<dbReference type="AlphaFoldDB" id="A0A9W5KR80"/>
<name>A0A9W5KR80_BACCE</name>
<organism evidence="1 2">
    <name type="scientific">Bacillus cereus VD154</name>
    <dbReference type="NCBI Taxonomy" id="1053238"/>
    <lineage>
        <taxon>Bacteria</taxon>
        <taxon>Bacillati</taxon>
        <taxon>Bacillota</taxon>
        <taxon>Bacilli</taxon>
        <taxon>Bacillales</taxon>
        <taxon>Bacillaceae</taxon>
        <taxon>Bacillus</taxon>
        <taxon>Bacillus cereus group</taxon>
    </lineage>
</organism>
<comment type="caution">
    <text evidence="1">The sequence shown here is derived from an EMBL/GenBank/DDBJ whole genome shotgun (WGS) entry which is preliminary data.</text>
</comment>
<dbReference type="EMBL" id="AHFG01000092">
    <property type="protein sequence ID" value="EJR62992.1"/>
    <property type="molecule type" value="Genomic_DNA"/>
</dbReference>
<proteinExistence type="predicted"/>
<dbReference type="RefSeq" id="WP_001227903.1">
    <property type="nucleotide sequence ID" value="NZ_JH791885.1"/>
</dbReference>
<evidence type="ECO:0000313" key="2">
    <source>
        <dbReference type="Proteomes" id="UP000006967"/>
    </source>
</evidence>
<protein>
    <submittedName>
        <fullName evidence="1">Uncharacterized protein</fullName>
    </submittedName>
</protein>
<evidence type="ECO:0000313" key="1">
    <source>
        <dbReference type="EMBL" id="EJR62992.1"/>
    </source>
</evidence>